<feature type="domain" description="Recombinase" evidence="3">
    <location>
        <begin position="194"/>
        <end position="306"/>
    </location>
</feature>
<dbReference type="Pfam" id="PF07508">
    <property type="entry name" value="Recombinase"/>
    <property type="match status" value="1"/>
</dbReference>
<dbReference type="InterPro" id="IPR025827">
    <property type="entry name" value="Zn_ribbon_recom_dom"/>
</dbReference>
<dbReference type="InterPro" id="IPR006119">
    <property type="entry name" value="Resolv_N"/>
</dbReference>
<dbReference type="PROSITE" id="PS51737">
    <property type="entry name" value="RECOMBINASE_DNA_BIND"/>
    <property type="match status" value="1"/>
</dbReference>
<dbReference type="InterPro" id="IPR038109">
    <property type="entry name" value="DNA_bind_recomb_sf"/>
</dbReference>
<reference evidence="5" key="1">
    <citation type="journal article" date="2019" name="Int. J. Syst. Evol. Microbiol.">
        <title>The Global Catalogue of Microorganisms (GCM) 10K type strain sequencing project: providing services to taxonomists for standard genome sequencing and annotation.</title>
        <authorList>
            <consortium name="The Broad Institute Genomics Platform"/>
            <consortium name="The Broad Institute Genome Sequencing Center for Infectious Disease"/>
            <person name="Wu L."/>
            <person name="Ma J."/>
        </authorList>
    </citation>
    <scope>NUCLEOTIDE SEQUENCE [LARGE SCALE GENOMIC DNA]</scope>
    <source>
        <strain evidence="5">CGMCC 4.7319</strain>
    </source>
</reference>
<accession>A0ABQ2IJ91</accession>
<feature type="compositionally biased region" description="Basic residues" evidence="2">
    <location>
        <begin position="175"/>
        <end position="187"/>
    </location>
</feature>
<dbReference type="Gene3D" id="3.90.1750.20">
    <property type="entry name" value="Putative Large Serine Recombinase, Chain B, Domain 2"/>
    <property type="match status" value="1"/>
</dbReference>
<keyword evidence="1" id="KW-0175">Coiled coil</keyword>
<evidence type="ECO:0000256" key="2">
    <source>
        <dbReference type="SAM" id="MobiDB-lite"/>
    </source>
</evidence>
<dbReference type="RefSeq" id="WP_189157946.1">
    <property type="nucleotide sequence ID" value="NZ_BMNC01000009.1"/>
</dbReference>
<name>A0ABQ2IJ91_9PSEU</name>
<dbReference type="Proteomes" id="UP000597656">
    <property type="component" value="Unassembled WGS sequence"/>
</dbReference>
<organism evidence="4 5">
    <name type="scientific">Lentzea pudingi</name>
    <dbReference type="NCBI Taxonomy" id="1789439"/>
    <lineage>
        <taxon>Bacteria</taxon>
        <taxon>Bacillati</taxon>
        <taxon>Actinomycetota</taxon>
        <taxon>Actinomycetes</taxon>
        <taxon>Pseudonocardiales</taxon>
        <taxon>Pseudonocardiaceae</taxon>
        <taxon>Lentzea</taxon>
    </lineage>
</organism>
<dbReference type="SUPFAM" id="SSF53041">
    <property type="entry name" value="Resolvase-like"/>
    <property type="match status" value="1"/>
</dbReference>
<evidence type="ECO:0000313" key="4">
    <source>
        <dbReference type="EMBL" id="GGN10063.1"/>
    </source>
</evidence>
<dbReference type="PANTHER" id="PTHR30461">
    <property type="entry name" value="DNA-INVERTASE FROM LAMBDOID PROPHAGE"/>
    <property type="match status" value="1"/>
</dbReference>
<evidence type="ECO:0000256" key="1">
    <source>
        <dbReference type="SAM" id="Coils"/>
    </source>
</evidence>
<dbReference type="Pfam" id="PF00239">
    <property type="entry name" value="Resolvase"/>
    <property type="match status" value="1"/>
</dbReference>
<dbReference type="CDD" id="cd00338">
    <property type="entry name" value="Ser_Recombinase"/>
    <property type="match status" value="1"/>
</dbReference>
<gene>
    <name evidence="4" type="ORF">GCM10011609_57320</name>
</gene>
<dbReference type="PANTHER" id="PTHR30461:SF23">
    <property type="entry name" value="DNA RECOMBINASE-RELATED"/>
    <property type="match status" value="1"/>
</dbReference>
<evidence type="ECO:0000313" key="5">
    <source>
        <dbReference type="Proteomes" id="UP000597656"/>
    </source>
</evidence>
<dbReference type="Gene3D" id="3.40.50.1390">
    <property type="entry name" value="Resolvase, N-terminal catalytic domain"/>
    <property type="match status" value="1"/>
</dbReference>
<protein>
    <recommendedName>
        <fullName evidence="3">Recombinase domain-containing protein</fullName>
    </recommendedName>
</protein>
<dbReference type="Pfam" id="PF13408">
    <property type="entry name" value="Zn_ribbon_recom"/>
    <property type="match status" value="1"/>
</dbReference>
<sequence>MAKTPRREMGRTLIDTAPDQLVWVLSARESRTEADRPADEGKVDHQLSDLRKFVGGIGGRVAKEVPEANVSSFKRKRVLLPDGTYGFRVVRPDWESILTSLRRGEANALACVDLDRATRDPRLLEDVIDAVELYGIYVVSMTGNIDLSTDHGISAARSTVNQRNDESRNTSRRVAVGKRKAAAKGKNHGGPNRSYGWRKDRVTLHKRESAHILAALPRIIAGALTPLALANEWNDRKIPTVKGGAWRAATIRNMFLRPRMCGKVVYREEILMDENNEPVRGQWQPMMTDSQWDAVVAQWTPVKSDKSDRGRLGSRGTGFRTNSLLSPFVRCGKCKARMTGSRRPNRRGEMEKMYLCPSKGQGGCGGVTRLAAPVDEYITALVIADQERMASHKVEDLPPWPREKELDELEKRINESTRRYEAGEYSAERYFPSLARMESELSVLRREHRDYETQREGIKTVVANLAQEWEKPGFSMEQRQAAIARSLTAVIIAPVGKGVRFKPDQITPVWRETR</sequence>
<comment type="caution">
    <text evidence="4">The sequence shown here is derived from an EMBL/GenBank/DDBJ whole genome shotgun (WGS) entry which is preliminary data.</text>
</comment>
<feature type="coiled-coil region" evidence="1">
    <location>
        <begin position="406"/>
        <end position="454"/>
    </location>
</feature>
<keyword evidence="5" id="KW-1185">Reference proteome</keyword>
<evidence type="ECO:0000259" key="3">
    <source>
        <dbReference type="PROSITE" id="PS51737"/>
    </source>
</evidence>
<dbReference type="EMBL" id="BMNC01000009">
    <property type="protein sequence ID" value="GGN10063.1"/>
    <property type="molecule type" value="Genomic_DNA"/>
</dbReference>
<feature type="region of interest" description="Disordered" evidence="2">
    <location>
        <begin position="158"/>
        <end position="197"/>
    </location>
</feature>
<dbReference type="InterPro" id="IPR036162">
    <property type="entry name" value="Resolvase-like_N_sf"/>
</dbReference>
<dbReference type="SMART" id="SM00857">
    <property type="entry name" value="Resolvase"/>
    <property type="match status" value="1"/>
</dbReference>
<dbReference type="InterPro" id="IPR050639">
    <property type="entry name" value="SSR_resolvase"/>
</dbReference>
<dbReference type="InterPro" id="IPR011109">
    <property type="entry name" value="DNA_bind_recombinase_dom"/>
</dbReference>
<proteinExistence type="predicted"/>